<organism evidence="4 5">
    <name type="scientific">Thomasclavelia ramosa DSM 1402</name>
    <dbReference type="NCBI Taxonomy" id="445974"/>
    <lineage>
        <taxon>Bacteria</taxon>
        <taxon>Bacillati</taxon>
        <taxon>Bacillota</taxon>
        <taxon>Erysipelotrichia</taxon>
        <taxon>Erysipelotrichales</taxon>
        <taxon>Coprobacillaceae</taxon>
        <taxon>Thomasclavelia</taxon>
    </lineage>
</organism>
<name>B0N3A8_9FIRM</name>
<dbReference type="InterPro" id="IPR003593">
    <property type="entry name" value="AAA+_ATPase"/>
</dbReference>
<dbReference type="GO" id="GO:0016887">
    <property type="term" value="F:ATP hydrolysis activity"/>
    <property type="evidence" value="ECO:0007669"/>
    <property type="project" value="InterPro"/>
</dbReference>
<dbReference type="PANTHER" id="PTHR42855">
    <property type="entry name" value="ABC TRANSPORTER ATP-BINDING SUBUNIT"/>
    <property type="match status" value="1"/>
</dbReference>
<dbReference type="AlphaFoldDB" id="B0N3A8"/>
<gene>
    <name evidence="4" type="ORF">CLORAM_00926</name>
</gene>
<proteinExistence type="predicted"/>
<comment type="caution">
    <text evidence="4">The sequence shown here is derived from an EMBL/GenBank/DDBJ whole genome shotgun (WGS) entry which is preliminary data.</text>
</comment>
<dbReference type="Gene3D" id="3.40.50.300">
    <property type="entry name" value="P-loop containing nucleotide triphosphate hydrolases"/>
    <property type="match status" value="2"/>
</dbReference>
<keyword evidence="2 4" id="KW-0067">ATP-binding</keyword>
<dbReference type="CDD" id="cd03221">
    <property type="entry name" value="ABCF_EF-3"/>
    <property type="match status" value="2"/>
</dbReference>
<reference evidence="4" key="1">
    <citation type="submission" date="2007-11" db="EMBL/GenBank/DDBJ databases">
        <authorList>
            <person name="Fulton L."/>
            <person name="Clifton S."/>
            <person name="Fulton B."/>
            <person name="Xu J."/>
            <person name="Minx P."/>
            <person name="Pepin K.H."/>
            <person name="Johnson M."/>
            <person name="Thiruvilangam P."/>
            <person name="Bhonagiri V."/>
            <person name="Nash W.E."/>
            <person name="Mardis E.R."/>
            <person name="Wilson R.K."/>
        </authorList>
    </citation>
    <scope>NUCLEOTIDE SEQUENCE [LARGE SCALE GENOMIC DNA]</scope>
    <source>
        <strain evidence="4">DSM 1402</strain>
    </source>
</reference>
<dbReference type="PROSITE" id="PS00211">
    <property type="entry name" value="ABC_TRANSPORTER_1"/>
    <property type="match status" value="2"/>
</dbReference>
<dbReference type="HOGENOM" id="CLU_000604_36_3_9"/>
<dbReference type="InterPro" id="IPR017871">
    <property type="entry name" value="ABC_transporter-like_CS"/>
</dbReference>
<dbReference type="EMBL" id="ABFX02000004">
    <property type="protein sequence ID" value="EDS18930.1"/>
    <property type="molecule type" value="Genomic_DNA"/>
</dbReference>
<keyword evidence="1" id="KW-0547">Nucleotide-binding</keyword>
<dbReference type="Pfam" id="PF00005">
    <property type="entry name" value="ABC_tran"/>
    <property type="match status" value="2"/>
</dbReference>
<dbReference type="SMART" id="SM00382">
    <property type="entry name" value="AAA"/>
    <property type="match status" value="2"/>
</dbReference>
<reference evidence="4" key="2">
    <citation type="submission" date="2014-06" db="EMBL/GenBank/DDBJ databases">
        <title>Draft genome sequence of Clostridium ramosum(DSM 1402).</title>
        <authorList>
            <person name="Sudarsanam P."/>
            <person name="Ley R."/>
            <person name="Guruge J."/>
            <person name="Turnbaugh P.J."/>
            <person name="Mahowald M."/>
            <person name="Liep D."/>
            <person name="Gordon J."/>
        </authorList>
    </citation>
    <scope>NUCLEOTIDE SEQUENCE</scope>
    <source>
        <strain evidence="4">DSM 1402</strain>
    </source>
</reference>
<feature type="domain" description="ABC transporter" evidence="3">
    <location>
        <begin position="10"/>
        <end position="219"/>
    </location>
</feature>
<feature type="domain" description="ABC transporter" evidence="3">
    <location>
        <begin position="315"/>
        <end position="494"/>
    </location>
</feature>
<evidence type="ECO:0000313" key="4">
    <source>
        <dbReference type="EMBL" id="EDS18930.1"/>
    </source>
</evidence>
<dbReference type="InterPro" id="IPR003439">
    <property type="entry name" value="ABC_transporter-like_ATP-bd"/>
</dbReference>
<dbReference type="Proteomes" id="UP000005798">
    <property type="component" value="Unassembled WGS sequence"/>
</dbReference>
<evidence type="ECO:0000259" key="3">
    <source>
        <dbReference type="PROSITE" id="PS50893"/>
    </source>
</evidence>
<dbReference type="eggNOG" id="COG0488">
    <property type="taxonomic scope" value="Bacteria"/>
</dbReference>
<evidence type="ECO:0000256" key="2">
    <source>
        <dbReference type="ARBA" id="ARBA00022840"/>
    </source>
</evidence>
<protein>
    <submittedName>
        <fullName evidence="4">ABC transporter, ATP-binding protein</fullName>
    </submittedName>
</protein>
<dbReference type="PROSITE" id="PS50893">
    <property type="entry name" value="ABC_TRANSPORTER_2"/>
    <property type="match status" value="2"/>
</dbReference>
<dbReference type="InterPro" id="IPR027417">
    <property type="entry name" value="P-loop_NTPase"/>
</dbReference>
<dbReference type="InterPro" id="IPR051309">
    <property type="entry name" value="ABCF_ATPase"/>
</dbReference>
<keyword evidence="5" id="KW-1185">Reference proteome</keyword>
<sequence>MLGGVEMGLLDVKNLSFKYDNQIEKVFDNVSFQIDTNWKLGLIGRNGKGKTTLLELLMSKYEYRGYITPNYIFDYFPYHIENENIRTLKIVENILGEFELWEVQRELSLLDVENEVLEQNFATLSKGQQTKVLLAILFCKPHDFILIDEPTNHLDYHGRLLLSKYLKRKKSFILVSHDRDFLDRCIDHVLAINRNSIEVIKGNFSLWYDLKMNNDKREIEKNEQLKKDIGRLKKAARQNEDWSNKVEATKSVKVAGLKPDKGYVGHKAAKMMQRSKNIERRQSKAIEEKSDLLKNIETIEKLKIFPLEYSKQQLCYFNHVTISYDKHIIVENLSFDINQGDRLNLAGKNGSGKTSIIKIIMKESNNYQGKVNIGNNLKIAYLSQDDSHLKGKLDDYANSLDIDLSLFKAILRKLDFSRELFTQEISTYSKGQKKKVMLAGVLCQEAHLFILDEPLNYLDIFTRMQVQELLLIFKPTVLFVEHDKYFCDQIKTKTLNL</sequence>
<dbReference type="PANTHER" id="PTHR42855:SF2">
    <property type="entry name" value="DRUG RESISTANCE ABC TRANSPORTER,ATP-BINDING PROTEIN"/>
    <property type="match status" value="1"/>
</dbReference>
<dbReference type="NCBIfam" id="NF000355">
    <property type="entry name" value="ribo_prot_ABC_F"/>
    <property type="match status" value="1"/>
</dbReference>
<evidence type="ECO:0000313" key="5">
    <source>
        <dbReference type="Proteomes" id="UP000005798"/>
    </source>
</evidence>
<evidence type="ECO:0000256" key="1">
    <source>
        <dbReference type="ARBA" id="ARBA00022741"/>
    </source>
</evidence>
<dbReference type="SUPFAM" id="SSF52540">
    <property type="entry name" value="P-loop containing nucleoside triphosphate hydrolases"/>
    <property type="match status" value="2"/>
</dbReference>
<accession>B0N3A8</accession>
<dbReference type="GO" id="GO:0005524">
    <property type="term" value="F:ATP binding"/>
    <property type="evidence" value="ECO:0007669"/>
    <property type="project" value="UniProtKB-KW"/>
</dbReference>